<dbReference type="Proteomes" id="UP001164250">
    <property type="component" value="Chromosome 1"/>
</dbReference>
<reference evidence="2" key="1">
    <citation type="journal article" date="2023" name="G3 (Bethesda)">
        <title>Genome assembly and association tests identify interacting loci associated with vigor, precocity, and sex in interspecific pistachio rootstocks.</title>
        <authorList>
            <person name="Palmer W."/>
            <person name="Jacygrad E."/>
            <person name="Sagayaradj S."/>
            <person name="Cavanaugh K."/>
            <person name="Han R."/>
            <person name="Bertier L."/>
            <person name="Beede B."/>
            <person name="Kafkas S."/>
            <person name="Golino D."/>
            <person name="Preece J."/>
            <person name="Michelmore R."/>
        </authorList>
    </citation>
    <scope>NUCLEOTIDE SEQUENCE [LARGE SCALE GENOMIC DNA]</scope>
</reference>
<gene>
    <name evidence="1" type="ORF">Patl1_01037</name>
</gene>
<accession>A0ACC1C4P3</accession>
<organism evidence="1 2">
    <name type="scientific">Pistacia atlantica</name>
    <dbReference type="NCBI Taxonomy" id="434234"/>
    <lineage>
        <taxon>Eukaryota</taxon>
        <taxon>Viridiplantae</taxon>
        <taxon>Streptophyta</taxon>
        <taxon>Embryophyta</taxon>
        <taxon>Tracheophyta</taxon>
        <taxon>Spermatophyta</taxon>
        <taxon>Magnoliopsida</taxon>
        <taxon>eudicotyledons</taxon>
        <taxon>Gunneridae</taxon>
        <taxon>Pentapetalae</taxon>
        <taxon>rosids</taxon>
        <taxon>malvids</taxon>
        <taxon>Sapindales</taxon>
        <taxon>Anacardiaceae</taxon>
        <taxon>Pistacia</taxon>
    </lineage>
</organism>
<dbReference type="EMBL" id="CM047897">
    <property type="protein sequence ID" value="KAJ0110599.1"/>
    <property type="molecule type" value="Genomic_DNA"/>
</dbReference>
<evidence type="ECO:0000313" key="1">
    <source>
        <dbReference type="EMBL" id="KAJ0110599.1"/>
    </source>
</evidence>
<comment type="caution">
    <text evidence="1">The sequence shown here is derived from an EMBL/GenBank/DDBJ whole genome shotgun (WGS) entry which is preliminary data.</text>
</comment>
<name>A0ACC1C4P3_9ROSI</name>
<evidence type="ECO:0000313" key="2">
    <source>
        <dbReference type="Proteomes" id="UP001164250"/>
    </source>
</evidence>
<keyword evidence="2" id="KW-1185">Reference proteome</keyword>
<proteinExistence type="predicted"/>
<protein>
    <submittedName>
        <fullName evidence="1">Uncharacterized protein</fullName>
    </submittedName>
</protein>
<sequence>MATKPAEETSQPLKYQTWVLKVFIHCEGCKKKVNKVLKGIDGVYTTLVDSQQHKVTVAGNVDAETLIKKLLRSGKHAELWPQMPETKKEKKPEKPKKNDKQKEAKDGQEIRGDDDDKQDTPEKPENAISGDNPQESADINGGESKEETAAGGGGGSGGKKKKKKKGQTGNGGSENVGDATAGPDPAGSPMDTPEPIPSMAKKNLGPPQIDPPNHQGYPYPPPMYYPPPTPMYGVSYNTSYPTANTSYYAPAMHAYSYSQPPRYMPFPPSDPIHKFYGDHHDDDNEALCSIM</sequence>